<comment type="similarity">
    <text evidence="2">Belongs to the WD repeat L(2)GL family.</text>
</comment>
<comment type="subcellular location">
    <subcellularLocation>
        <location evidence="1">Cytoplasm</location>
    </subcellularLocation>
</comment>
<evidence type="ECO:0000313" key="9">
    <source>
        <dbReference type="EMBL" id="ONI24633.1"/>
    </source>
</evidence>
<feature type="compositionally biased region" description="Basic and acidic residues" evidence="7">
    <location>
        <begin position="1075"/>
        <end position="1101"/>
    </location>
</feature>
<feature type="repeat" description="WD" evidence="5">
    <location>
        <begin position="255"/>
        <end position="290"/>
    </location>
</feature>
<dbReference type="Gene3D" id="1.20.5.110">
    <property type="match status" value="1"/>
</dbReference>
<sequence>MFAKLFNKSSPQAASHPRRRVRQADLDPRVTVHYGIPSTASILALDRTQSLLAIGTLDGRIKVIGGDNIQELLTSPKPLPFKNLEFLQNQGFLASVSSENEIQVWDLEQRRIASSLQWECNITAFSVIYGTNYMYIGSEYAIVSVLKYDVEDGKIKLLPYYITANFIAEAAGMSLPDHLSVVGVLHQPNSLGNRLLVAYENGLIILWDASEDRVVLVRGSKDLKVKEKTVTSSPKDTRNELSDATEESKQVEKEISALCWASDNGSILAVGYVDGDIMFWDLSTAASTKDQKSEESDNNVAKLQLSSSDRRLPIIVLHWSANMLHKHHRGQLFVYGGDEIGSQEVLTVLSLDWSSGIESLKCISRTDLTLNGSFADMALLPTAAAMESSNALLFILTNQGQLQVYDKGCLSALMSEEQEKTAVRAVQYPMFIPTIEPYMTVAKLALVNTDKECPSALSEQILVGKINAEDTSTTGGTKWPLTGGVPSQLNDAENYHVERVYVAGYQDGSVRIWDVTYPALSLICVLGSEVFMLSQTLVKGIRSTVASATVSALDFCSVSLRLAVGDECGLVRLYKIIGGSDGTRLHFVTTTEKEVHDLQQGKGPQCMAVFSILDSPICILQFANFGGRLAVGFECGRVAMLDISTLSVLFLTDSVSNSSSPVICLAMKSFSDTSSSLQSPEDSESKNLGDPGNGLTFIMTRNGHIVVIDSSSGNMISSWPMHSQKESTAVSMHIIEDGDVLCDVLSEKHSLEVSPRNEAKSDRAQTSADSGSTQLDVEPDTSRETAYFAQRLLNVSVLLCCENTLQLCSLKSVLEGDGNSTQEVDLVKPCCWTTVFKKDGKDGGLIVFYQTGVFEIRSLPNLEVVGELSLMSILRWNFKTNMDKTICSSDHGQIILVNGCELAFLSLLSDENEFRIPGSLPCLHDKVIAAATDVIASLSLNQKQVSVPGILGGIIKGLKAGKMEQSMDATANHENFCQTLENLFSSPPFLKPSTAVKDDQKILELNIDDLVINEPVAISSSSSFEKNKNEKKDKGTEKARLFEGAASDTKPKMRTAEEIKAKYRDTGDVAAAAAHARDKLAERQEKLEKLSQNSEELRSGAEDFASMAKELAKRMENRKWWHI</sequence>
<feature type="region of interest" description="Disordered" evidence="7">
    <location>
        <begin position="1"/>
        <end position="22"/>
    </location>
</feature>
<evidence type="ECO:0000313" key="10">
    <source>
        <dbReference type="Proteomes" id="UP000006882"/>
    </source>
</evidence>
<reference evidence="9 10" key="1">
    <citation type="journal article" date="2013" name="Nat. Genet.">
        <title>The high-quality draft genome of peach (Prunus persica) identifies unique patterns of genetic diversity, domestication and genome evolution.</title>
        <authorList>
            <consortium name="International Peach Genome Initiative"/>
            <person name="Verde I."/>
            <person name="Abbott A.G."/>
            <person name="Scalabrin S."/>
            <person name="Jung S."/>
            <person name="Shu S."/>
            <person name="Marroni F."/>
            <person name="Zhebentyayeva T."/>
            <person name="Dettori M.T."/>
            <person name="Grimwood J."/>
            <person name="Cattonaro F."/>
            <person name="Zuccolo A."/>
            <person name="Rossini L."/>
            <person name="Jenkins J."/>
            <person name="Vendramin E."/>
            <person name="Meisel L.A."/>
            <person name="Decroocq V."/>
            <person name="Sosinski B."/>
            <person name="Prochnik S."/>
            <person name="Mitros T."/>
            <person name="Policriti A."/>
            <person name="Cipriani G."/>
            <person name="Dondini L."/>
            <person name="Ficklin S."/>
            <person name="Goodstein D.M."/>
            <person name="Xuan P."/>
            <person name="Del Fabbro C."/>
            <person name="Aramini V."/>
            <person name="Copetti D."/>
            <person name="Gonzalez S."/>
            <person name="Horner D.S."/>
            <person name="Falchi R."/>
            <person name="Lucas S."/>
            <person name="Mica E."/>
            <person name="Maldonado J."/>
            <person name="Lazzari B."/>
            <person name="Bielenberg D."/>
            <person name="Pirona R."/>
            <person name="Miculan M."/>
            <person name="Barakat A."/>
            <person name="Testolin R."/>
            <person name="Stella A."/>
            <person name="Tartarini S."/>
            <person name="Tonutti P."/>
            <person name="Arus P."/>
            <person name="Orellana A."/>
            <person name="Wells C."/>
            <person name="Main D."/>
            <person name="Vizzotto G."/>
            <person name="Silva H."/>
            <person name="Salamini F."/>
            <person name="Schmutz J."/>
            <person name="Morgante M."/>
            <person name="Rokhsar D.S."/>
        </authorList>
    </citation>
    <scope>NUCLEOTIDE SEQUENCE [LARGE SCALE GENOMIC DNA]</scope>
    <source>
        <strain evidence="10">cv. Nemared</strain>
    </source>
</reference>
<feature type="compositionally biased region" description="Basic and acidic residues" evidence="7">
    <location>
        <begin position="752"/>
        <end position="763"/>
    </location>
</feature>
<dbReference type="PROSITE" id="PS50892">
    <property type="entry name" value="V_SNARE"/>
    <property type="match status" value="1"/>
</dbReference>
<evidence type="ECO:0000259" key="8">
    <source>
        <dbReference type="PROSITE" id="PS50892"/>
    </source>
</evidence>
<evidence type="ECO:0000256" key="7">
    <source>
        <dbReference type="SAM" id="MobiDB-lite"/>
    </source>
</evidence>
<feature type="region of interest" description="Disordered" evidence="7">
    <location>
        <begin position="228"/>
        <end position="248"/>
    </location>
</feature>
<organism evidence="9 10">
    <name type="scientific">Prunus persica</name>
    <name type="common">Peach</name>
    <name type="synonym">Amygdalus persica</name>
    <dbReference type="NCBI Taxonomy" id="3760"/>
    <lineage>
        <taxon>Eukaryota</taxon>
        <taxon>Viridiplantae</taxon>
        <taxon>Streptophyta</taxon>
        <taxon>Embryophyta</taxon>
        <taxon>Tracheophyta</taxon>
        <taxon>Spermatophyta</taxon>
        <taxon>Magnoliopsida</taxon>
        <taxon>eudicotyledons</taxon>
        <taxon>Gunneridae</taxon>
        <taxon>Pentapetalae</taxon>
        <taxon>rosids</taxon>
        <taxon>fabids</taxon>
        <taxon>Rosales</taxon>
        <taxon>Rosaceae</taxon>
        <taxon>Amygdaloideae</taxon>
        <taxon>Amygdaleae</taxon>
        <taxon>Prunus</taxon>
    </lineage>
</organism>
<dbReference type="Pfam" id="PF00957">
    <property type="entry name" value="Synaptobrevin"/>
    <property type="match status" value="1"/>
</dbReference>
<dbReference type="EMBL" id="CM007652">
    <property type="protein sequence ID" value="ONI24633.1"/>
    <property type="molecule type" value="Genomic_DNA"/>
</dbReference>
<evidence type="ECO:0000256" key="3">
    <source>
        <dbReference type="ARBA" id="ARBA00022483"/>
    </source>
</evidence>
<dbReference type="PROSITE" id="PS50082">
    <property type="entry name" value="WD_REPEATS_2"/>
    <property type="match status" value="1"/>
</dbReference>
<dbReference type="SUPFAM" id="SSF50978">
    <property type="entry name" value="WD40 repeat-like"/>
    <property type="match status" value="1"/>
</dbReference>
<gene>
    <name evidence="9" type="ORF">PRUPE_2G251300</name>
</gene>
<dbReference type="CDD" id="cd15873">
    <property type="entry name" value="R-SNARE_STXBP5_6"/>
    <property type="match status" value="1"/>
</dbReference>
<name>A0A251QLN0_PRUPE</name>
<protein>
    <recommendedName>
        <fullName evidence="8">V-SNARE coiled-coil homology domain-containing protein</fullName>
    </recommendedName>
</protein>
<dbReference type="Gene3D" id="2.130.10.10">
    <property type="entry name" value="YVTN repeat-like/Quinoprotein amine dehydrogenase"/>
    <property type="match status" value="3"/>
</dbReference>
<dbReference type="PANTHER" id="PTHR10241:SF38">
    <property type="entry name" value="TRANSDUCIN FAMILY PROTEIN _ WD-40 REPEAT FAMILY PROTEIN"/>
    <property type="match status" value="1"/>
</dbReference>
<dbReference type="eggNOG" id="KOG1983">
    <property type="taxonomic scope" value="Eukaryota"/>
</dbReference>
<dbReference type="STRING" id="3760.A0A251QLN0"/>
<keyword evidence="10" id="KW-1185">Reference proteome</keyword>
<dbReference type="SUPFAM" id="SSF58038">
    <property type="entry name" value="SNARE fusion complex"/>
    <property type="match status" value="1"/>
</dbReference>
<evidence type="ECO:0000256" key="6">
    <source>
        <dbReference type="PROSITE-ProRule" id="PRU00290"/>
    </source>
</evidence>
<dbReference type="GO" id="GO:0005886">
    <property type="term" value="C:plasma membrane"/>
    <property type="evidence" value="ECO:0000318"/>
    <property type="project" value="GO_Central"/>
</dbReference>
<dbReference type="InterPro" id="IPR001680">
    <property type="entry name" value="WD40_rpt"/>
</dbReference>
<keyword evidence="4" id="KW-0963">Cytoplasm</keyword>
<dbReference type="InterPro" id="IPR036322">
    <property type="entry name" value="WD40_repeat_dom_sf"/>
</dbReference>
<dbReference type="GO" id="GO:0005096">
    <property type="term" value="F:GTPase activator activity"/>
    <property type="evidence" value="ECO:0000318"/>
    <property type="project" value="GO_Central"/>
</dbReference>
<keyword evidence="6" id="KW-0175">Coiled coil</keyword>
<proteinExistence type="inferred from homology"/>
<feature type="domain" description="V-SNARE coiled-coil homology" evidence="8">
    <location>
        <begin position="1058"/>
        <end position="1122"/>
    </location>
</feature>
<dbReference type="GO" id="GO:0045159">
    <property type="term" value="F:myosin II binding"/>
    <property type="evidence" value="ECO:0000318"/>
    <property type="project" value="GO_Central"/>
</dbReference>
<keyword evidence="5" id="KW-0853">WD repeat</keyword>
<dbReference type="InterPro" id="IPR011047">
    <property type="entry name" value="Quinoprotein_ADH-like_sf"/>
</dbReference>
<feature type="compositionally biased region" description="Polar residues" evidence="7">
    <location>
        <begin position="764"/>
        <end position="775"/>
    </location>
</feature>
<dbReference type="SMART" id="SM00320">
    <property type="entry name" value="WD40"/>
    <property type="match status" value="7"/>
</dbReference>
<keyword evidence="3" id="KW-0268">Exocytosis</keyword>
<accession>A0A251QLN0</accession>
<dbReference type="InterPro" id="IPR042855">
    <property type="entry name" value="V_SNARE_CC"/>
</dbReference>
<dbReference type="AlphaFoldDB" id="A0A251QLN0"/>
<evidence type="ECO:0000256" key="2">
    <source>
        <dbReference type="ARBA" id="ARBA00008070"/>
    </source>
</evidence>
<dbReference type="GO" id="GO:0006893">
    <property type="term" value="P:Golgi to plasma membrane transport"/>
    <property type="evidence" value="ECO:0000318"/>
    <property type="project" value="GO_Central"/>
</dbReference>
<dbReference type="GO" id="GO:0006887">
    <property type="term" value="P:exocytosis"/>
    <property type="evidence" value="ECO:0000318"/>
    <property type="project" value="GO_Central"/>
</dbReference>
<dbReference type="Gramene" id="ONI24633">
    <property type="protein sequence ID" value="ONI24633"/>
    <property type="gene ID" value="PRUPE_2G251300"/>
</dbReference>
<evidence type="ECO:0000256" key="5">
    <source>
        <dbReference type="PROSITE-ProRule" id="PRU00221"/>
    </source>
</evidence>
<feature type="region of interest" description="Disordered" evidence="7">
    <location>
        <begin position="1074"/>
        <end position="1102"/>
    </location>
</feature>
<evidence type="ECO:0000256" key="4">
    <source>
        <dbReference type="ARBA" id="ARBA00022490"/>
    </source>
</evidence>
<feature type="region of interest" description="Disordered" evidence="7">
    <location>
        <begin position="752"/>
        <end position="780"/>
    </location>
</feature>
<dbReference type="PANTHER" id="PTHR10241">
    <property type="entry name" value="LETHAL 2 GIANT LARVAE PROTEIN"/>
    <property type="match status" value="1"/>
</dbReference>
<dbReference type="InterPro" id="IPR015943">
    <property type="entry name" value="WD40/YVTN_repeat-like_dom_sf"/>
</dbReference>
<evidence type="ECO:0000256" key="1">
    <source>
        <dbReference type="ARBA" id="ARBA00004496"/>
    </source>
</evidence>
<dbReference type="Proteomes" id="UP000006882">
    <property type="component" value="Chromosome G2"/>
</dbReference>
<dbReference type="GO" id="GO:0005737">
    <property type="term" value="C:cytoplasm"/>
    <property type="evidence" value="ECO:0000318"/>
    <property type="project" value="GO_Central"/>
</dbReference>
<dbReference type="SUPFAM" id="SSF50998">
    <property type="entry name" value="Quinoprotein alcohol dehydrogenase-like"/>
    <property type="match status" value="1"/>
</dbReference>
<dbReference type="GO" id="GO:0019905">
    <property type="term" value="F:syntaxin binding"/>
    <property type="evidence" value="ECO:0000318"/>
    <property type="project" value="GO_Central"/>
</dbReference>